<evidence type="ECO:0000313" key="2">
    <source>
        <dbReference type="Proteomes" id="UP000308600"/>
    </source>
</evidence>
<reference evidence="1 2" key="1">
    <citation type="journal article" date="2019" name="Nat. Ecol. Evol.">
        <title>Megaphylogeny resolves global patterns of mushroom evolution.</title>
        <authorList>
            <person name="Varga T."/>
            <person name="Krizsan K."/>
            <person name="Foldi C."/>
            <person name="Dima B."/>
            <person name="Sanchez-Garcia M."/>
            <person name="Sanchez-Ramirez S."/>
            <person name="Szollosi G.J."/>
            <person name="Szarkandi J.G."/>
            <person name="Papp V."/>
            <person name="Albert L."/>
            <person name="Andreopoulos W."/>
            <person name="Angelini C."/>
            <person name="Antonin V."/>
            <person name="Barry K.W."/>
            <person name="Bougher N.L."/>
            <person name="Buchanan P."/>
            <person name="Buyck B."/>
            <person name="Bense V."/>
            <person name="Catcheside P."/>
            <person name="Chovatia M."/>
            <person name="Cooper J."/>
            <person name="Damon W."/>
            <person name="Desjardin D."/>
            <person name="Finy P."/>
            <person name="Geml J."/>
            <person name="Haridas S."/>
            <person name="Hughes K."/>
            <person name="Justo A."/>
            <person name="Karasinski D."/>
            <person name="Kautmanova I."/>
            <person name="Kiss B."/>
            <person name="Kocsube S."/>
            <person name="Kotiranta H."/>
            <person name="LaButti K.M."/>
            <person name="Lechner B.E."/>
            <person name="Liimatainen K."/>
            <person name="Lipzen A."/>
            <person name="Lukacs Z."/>
            <person name="Mihaltcheva S."/>
            <person name="Morgado L.N."/>
            <person name="Niskanen T."/>
            <person name="Noordeloos M.E."/>
            <person name="Ohm R.A."/>
            <person name="Ortiz-Santana B."/>
            <person name="Ovrebo C."/>
            <person name="Racz N."/>
            <person name="Riley R."/>
            <person name="Savchenko A."/>
            <person name="Shiryaev A."/>
            <person name="Soop K."/>
            <person name="Spirin V."/>
            <person name="Szebenyi C."/>
            <person name="Tomsovsky M."/>
            <person name="Tulloss R.E."/>
            <person name="Uehling J."/>
            <person name="Grigoriev I.V."/>
            <person name="Vagvolgyi C."/>
            <person name="Papp T."/>
            <person name="Martin F.M."/>
            <person name="Miettinen O."/>
            <person name="Hibbett D.S."/>
            <person name="Nagy L.G."/>
        </authorList>
    </citation>
    <scope>NUCLEOTIDE SEQUENCE [LARGE SCALE GENOMIC DNA]</scope>
    <source>
        <strain evidence="1 2">NL-1719</strain>
    </source>
</reference>
<sequence length="225" mass="25515">MDSSRPIPTVFAIAPHLLPKSLKQSTQPPPKKSRLSVVTTSGQQTQAPAAGLVTTSPQGEETIEKPDSDWSSSDPIEKANKRVKYAELRLAQLQLEVKREGDTIRKRNDEEKAATYARHQEQLDNLIRIHERQMAAQLAQLLEAHRRQMAEQRADYARQMADQRAYYAQEMANQMADHARQRAESHTRYDELLARLLPPVPSRESADTWGILSLLFAILPINRTS</sequence>
<organism evidence="1 2">
    <name type="scientific">Pluteus cervinus</name>
    <dbReference type="NCBI Taxonomy" id="181527"/>
    <lineage>
        <taxon>Eukaryota</taxon>
        <taxon>Fungi</taxon>
        <taxon>Dikarya</taxon>
        <taxon>Basidiomycota</taxon>
        <taxon>Agaricomycotina</taxon>
        <taxon>Agaricomycetes</taxon>
        <taxon>Agaricomycetidae</taxon>
        <taxon>Agaricales</taxon>
        <taxon>Pluteineae</taxon>
        <taxon>Pluteaceae</taxon>
        <taxon>Pluteus</taxon>
    </lineage>
</organism>
<protein>
    <submittedName>
        <fullName evidence="1">Uncharacterized protein</fullName>
    </submittedName>
</protein>
<accession>A0ACD3AS21</accession>
<proteinExistence type="predicted"/>
<dbReference type="Proteomes" id="UP000308600">
    <property type="component" value="Unassembled WGS sequence"/>
</dbReference>
<keyword evidence="2" id="KW-1185">Reference proteome</keyword>
<name>A0ACD3AS21_9AGAR</name>
<gene>
    <name evidence="1" type="ORF">BDN72DRAFT_960215</name>
</gene>
<dbReference type="EMBL" id="ML208350">
    <property type="protein sequence ID" value="TFK68518.1"/>
    <property type="molecule type" value="Genomic_DNA"/>
</dbReference>
<evidence type="ECO:0000313" key="1">
    <source>
        <dbReference type="EMBL" id="TFK68518.1"/>
    </source>
</evidence>